<evidence type="ECO:0000313" key="2">
    <source>
        <dbReference type="Proteomes" id="UP000050346"/>
    </source>
</evidence>
<protein>
    <submittedName>
        <fullName evidence="1">Uncharacterized protein</fullName>
    </submittedName>
</protein>
<gene>
    <name evidence="1" type="ORF">ALO71_04167</name>
</gene>
<dbReference type="AlphaFoldDB" id="A0A0P9UGN3"/>
<dbReference type="PATRIC" id="fig|235272.12.peg.5611"/>
<name>A0A0P9UGN3_PSEA0</name>
<accession>A0A0P9UGN3</accession>
<comment type="caution">
    <text evidence="1">The sequence shown here is derived from an EMBL/GenBank/DDBJ whole genome shotgun (WGS) entry which is preliminary data.</text>
</comment>
<proteinExistence type="predicted"/>
<dbReference type="Proteomes" id="UP000050346">
    <property type="component" value="Unassembled WGS sequence"/>
</dbReference>
<dbReference type="EMBL" id="LJQG01000007">
    <property type="protein sequence ID" value="KPX25084.1"/>
    <property type="molecule type" value="Genomic_DNA"/>
</dbReference>
<organism evidence="1 2">
    <name type="scientific">Pseudomonas amygdali pv. dendropanacis</name>
    <dbReference type="NCBI Taxonomy" id="235272"/>
    <lineage>
        <taxon>Bacteria</taxon>
        <taxon>Pseudomonadati</taxon>
        <taxon>Pseudomonadota</taxon>
        <taxon>Gammaproteobacteria</taxon>
        <taxon>Pseudomonadales</taxon>
        <taxon>Pseudomonadaceae</taxon>
        <taxon>Pseudomonas</taxon>
        <taxon>Pseudomonas amygdali</taxon>
    </lineage>
</organism>
<sequence length="43" mass="4976">MQIVVIPMKRKKVALERIERDENEAIQGNVVVQHTHSEHLDSP</sequence>
<evidence type="ECO:0000313" key="1">
    <source>
        <dbReference type="EMBL" id="KPX25084.1"/>
    </source>
</evidence>
<reference evidence="1 2" key="1">
    <citation type="submission" date="2015-09" db="EMBL/GenBank/DDBJ databases">
        <title>Genome announcement of multiple Pseudomonas syringae strains.</title>
        <authorList>
            <person name="Thakur S."/>
            <person name="Wang P.W."/>
            <person name="Gong Y."/>
            <person name="Weir B.S."/>
            <person name="Guttman D.S."/>
        </authorList>
    </citation>
    <scope>NUCLEOTIDE SEQUENCE [LARGE SCALE GENOMIC DNA]</scope>
    <source>
        <strain evidence="1 2">ICMP9150</strain>
    </source>
</reference>